<feature type="transmembrane region" description="Helical" evidence="7">
    <location>
        <begin position="59"/>
        <end position="79"/>
    </location>
</feature>
<dbReference type="Pfam" id="PF13965">
    <property type="entry name" value="SID-1_RNA_chan"/>
    <property type="match status" value="1"/>
</dbReference>
<dbReference type="InterPro" id="IPR025958">
    <property type="entry name" value="SID1_TM_fam"/>
</dbReference>
<accession>A0A382KV48</accession>
<sequence>MLSTNLIETESENNESIIENDIEEETDSLQQIFSPKNDQLPFSSSRNKRKIQTSYKHSWRLLLLISIFYGLPTTQYIFYQISDPEVRKEQCYFNNKCVHQVGGIVSFNNVISNLAYILLSLTLYYIIFKYDNTFQNVREYYLIICIIISMLLEGVYSSLYHLCPSRVNLQFDTTFMFFFGVFMIIYILQKNRKNDLIDISKLFLFMGVLIFINTINLTLDNNSFEWIFVIIIFPISNFIISANVYFGHTNWSFNIFYFICRLRHSFTNIRRLPNISYLFCLIIINVLNLCLLITSISKNIDFSKFLLGTLCIDMIIVLIHHIAFKIN</sequence>
<dbReference type="PANTHER" id="PTHR12185:SF14">
    <property type="entry name" value="CHOLESTEROL UPTAKE PROTEIN 1"/>
    <property type="match status" value="1"/>
</dbReference>
<gene>
    <name evidence="8" type="ORF">METZ01_LOCUS279375</name>
</gene>
<evidence type="ECO:0000256" key="6">
    <source>
        <dbReference type="ARBA" id="ARBA00023180"/>
    </source>
</evidence>
<comment type="subcellular location">
    <subcellularLocation>
        <location evidence="1">Membrane</location>
        <topology evidence="1">Multi-pass membrane protein</topology>
    </subcellularLocation>
</comment>
<proteinExistence type="predicted"/>
<protein>
    <submittedName>
        <fullName evidence="8">Uncharacterized protein</fullName>
    </submittedName>
</protein>
<keyword evidence="6" id="KW-0325">Glycoprotein</keyword>
<dbReference type="GO" id="GO:0005886">
    <property type="term" value="C:plasma membrane"/>
    <property type="evidence" value="ECO:0007669"/>
    <property type="project" value="TreeGrafter"/>
</dbReference>
<feature type="transmembrane region" description="Helical" evidence="7">
    <location>
        <begin position="200"/>
        <end position="219"/>
    </location>
</feature>
<dbReference type="GO" id="GO:0005764">
    <property type="term" value="C:lysosome"/>
    <property type="evidence" value="ECO:0007669"/>
    <property type="project" value="TreeGrafter"/>
</dbReference>
<evidence type="ECO:0000256" key="2">
    <source>
        <dbReference type="ARBA" id="ARBA00022692"/>
    </source>
</evidence>
<evidence type="ECO:0000313" key="8">
    <source>
        <dbReference type="EMBL" id="SVC26521.1"/>
    </source>
</evidence>
<evidence type="ECO:0000256" key="4">
    <source>
        <dbReference type="ARBA" id="ARBA00022989"/>
    </source>
</evidence>
<keyword evidence="2 7" id="KW-0812">Transmembrane</keyword>
<name>A0A382KV48_9ZZZZ</name>
<evidence type="ECO:0000256" key="3">
    <source>
        <dbReference type="ARBA" id="ARBA00022729"/>
    </source>
</evidence>
<feature type="non-terminal residue" evidence="8">
    <location>
        <position position="327"/>
    </location>
</feature>
<keyword evidence="5 7" id="KW-0472">Membrane</keyword>
<dbReference type="AlphaFoldDB" id="A0A382KV48"/>
<reference evidence="8" key="1">
    <citation type="submission" date="2018-05" db="EMBL/GenBank/DDBJ databases">
        <authorList>
            <person name="Lanie J.A."/>
            <person name="Ng W.-L."/>
            <person name="Kazmierczak K.M."/>
            <person name="Andrzejewski T.M."/>
            <person name="Davidsen T.M."/>
            <person name="Wayne K.J."/>
            <person name="Tettelin H."/>
            <person name="Glass J.I."/>
            <person name="Rusch D."/>
            <person name="Podicherti R."/>
            <person name="Tsui H.-C.T."/>
            <person name="Winkler M.E."/>
        </authorList>
    </citation>
    <scope>NUCLEOTIDE SEQUENCE</scope>
</reference>
<feature type="transmembrane region" description="Helical" evidence="7">
    <location>
        <begin position="171"/>
        <end position="188"/>
    </location>
</feature>
<evidence type="ECO:0000256" key="5">
    <source>
        <dbReference type="ARBA" id="ARBA00023136"/>
    </source>
</evidence>
<organism evidence="8">
    <name type="scientific">marine metagenome</name>
    <dbReference type="NCBI Taxonomy" id="408172"/>
    <lineage>
        <taxon>unclassified sequences</taxon>
        <taxon>metagenomes</taxon>
        <taxon>ecological metagenomes</taxon>
    </lineage>
</organism>
<evidence type="ECO:0000256" key="7">
    <source>
        <dbReference type="SAM" id="Phobius"/>
    </source>
</evidence>
<keyword evidence="4 7" id="KW-1133">Transmembrane helix</keyword>
<feature type="transmembrane region" description="Helical" evidence="7">
    <location>
        <begin position="275"/>
        <end position="296"/>
    </location>
</feature>
<dbReference type="GO" id="GO:0003725">
    <property type="term" value="F:double-stranded RNA binding"/>
    <property type="evidence" value="ECO:0007669"/>
    <property type="project" value="TreeGrafter"/>
</dbReference>
<keyword evidence="3" id="KW-0732">Signal</keyword>
<feature type="transmembrane region" description="Helical" evidence="7">
    <location>
        <begin position="302"/>
        <end position="324"/>
    </location>
</feature>
<evidence type="ECO:0000256" key="1">
    <source>
        <dbReference type="ARBA" id="ARBA00004141"/>
    </source>
</evidence>
<feature type="transmembrane region" description="Helical" evidence="7">
    <location>
        <begin position="225"/>
        <end position="246"/>
    </location>
</feature>
<feature type="transmembrane region" description="Helical" evidence="7">
    <location>
        <begin position="140"/>
        <end position="159"/>
    </location>
</feature>
<dbReference type="EMBL" id="UINC01082082">
    <property type="protein sequence ID" value="SVC26521.1"/>
    <property type="molecule type" value="Genomic_DNA"/>
</dbReference>
<feature type="transmembrane region" description="Helical" evidence="7">
    <location>
        <begin position="110"/>
        <end position="128"/>
    </location>
</feature>
<dbReference type="GO" id="GO:0051033">
    <property type="term" value="F:RNA transmembrane transporter activity"/>
    <property type="evidence" value="ECO:0007669"/>
    <property type="project" value="TreeGrafter"/>
</dbReference>
<dbReference type="PANTHER" id="PTHR12185">
    <property type="entry name" value="SID1 TRANSMEMBRANE FAMILY MEMEBER"/>
    <property type="match status" value="1"/>
</dbReference>